<organism evidence="2 3">
    <name type="scientific">Armillaria luteobubalina</name>
    <dbReference type="NCBI Taxonomy" id="153913"/>
    <lineage>
        <taxon>Eukaryota</taxon>
        <taxon>Fungi</taxon>
        <taxon>Dikarya</taxon>
        <taxon>Basidiomycota</taxon>
        <taxon>Agaricomycotina</taxon>
        <taxon>Agaricomycetes</taxon>
        <taxon>Agaricomycetidae</taxon>
        <taxon>Agaricales</taxon>
        <taxon>Marasmiineae</taxon>
        <taxon>Physalacriaceae</taxon>
        <taxon>Armillaria</taxon>
    </lineage>
</organism>
<comment type="caution">
    <text evidence="2">The sequence shown here is derived from an EMBL/GenBank/DDBJ whole genome shotgun (WGS) entry which is preliminary data.</text>
</comment>
<evidence type="ECO:0000313" key="2">
    <source>
        <dbReference type="EMBL" id="KAK0495513.1"/>
    </source>
</evidence>
<feature type="region of interest" description="Disordered" evidence="1">
    <location>
        <begin position="243"/>
        <end position="293"/>
    </location>
</feature>
<proteinExistence type="predicted"/>
<sequence length="293" mass="33283">DGVSVEKDDTENIWRLVRNESDGSREEQVFTAMGVIISKDLPPIARETRFSNDKIRFLSQYVRISGMGGTEFENTIIALRGLQQLGEREFQEGEVEEWTQLTVQGQDTIEFSNRYFTPRSQSIEGDSVPFPTDVDPNSALQRLAGTQWIHAEDNEVRYYRGATLTGAGGGGNRYIVAKPQTFRVGDIVEVQTSMVFVKDKRGRVKMKTILRAIAMVNCDIAMVSESLGKQMWYLRVTKRADRERKQAATGTPIMSATRMKRKIGFEEDEDEDETGHRAKRRGDRTPEEMIAEE</sequence>
<name>A0AA39Q3D7_9AGAR</name>
<gene>
    <name evidence="2" type="ORF">EDD18DRAFT_1075433</name>
</gene>
<evidence type="ECO:0000313" key="3">
    <source>
        <dbReference type="Proteomes" id="UP001175228"/>
    </source>
</evidence>
<dbReference type="Proteomes" id="UP001175228">
    <property type="component" value="Unassembled WGS sequence"/>
</dbReference>
<dbReference type="EMBL" id="JAUEPU010000017">
    <property type="protein sequence ID" value="KAK0495513.1"/>
    <property type="molecule type" value="Genomic_DNA"/>
</dbReference>
<reference evidence="2" key="1">
    <citation type="submission" date="2023-06" db="EMBL/GenBank/DDBJ databases">
        <authorList>
            <consortium name="Lawrence Berkeley National Laboratory"/>
            <person name="Ahrendt S."/>
            <person name="Sahu N."/>
            <person name="Indic B."/>
            <person name="Wong-Bajracharya J."/>
            <person name="Merenyi Z."/>
            <person name="Ke H.-M."/>
            <person name="Monk M."/>
            <person name="Kocsube S."/>
            <person name="Drula E."/>
            <person name="Lipzen A."/>
            <person name="Balint B."/>
            <person name="Henrissat B."/>
            <person name="Andreopoulos B."/>
            <person name="Martin F.M."/>
            <person name="Harder C.B."/>
            <person name="Rigling D."/>
            <person name="Ford K.L."/>
            <person name="Foster G.D."/>
            <person name="Pangilinan J."/>
            <person name="Papanicolaou A."/>
            <person name="Barry K."/>
            <person name="LaButti K."/>
            <person name="Viragh M."/>
            <person name="Koriabine M."/>
            <person name="Yan M."/>
            <person name="Riley R."/>
            <person name="Champramary S."/>
            <person name="Plett K.L."/>
            <person name="Tsai I.J."/>
            <person name="Slot J."/>
            <person name="Sipos G."/>
            <person name="Plett J."/>
            <person name="Nagy L.G."/>
            <person name="Grigoriev I.V."/>
        </authorList>
    </citation>
    <scope>NUCLEOTIDE SEQUENCE</scope>
    <source>
        <strain evidence="2">HWK02</strain>
    </source>
</reference>
<accession>A0AA39Q3D7</accession>
<feature type="non-terminal residue" evidence="2">
    <location>
        <position position="1"/>
    </location>
</feature>
<protein>
    <submittedName>
        <fullName evidence="2">Uncharacterized protein</fullName>
    </submittedName>
</protein>
<dbReference type="AlphaFoldDB" id="A0AA39Q3D7"/>
<evidence type="ECO:0000256" key="1">
    <source>
        <dbReference type="SAM" id="MobiDB-lite"/>
    </source>
</evidence>
<keyword evidence="3" id="KW-1185">Reference proteome</keyword>